<organism evidence="7 8">
    <name type="scientific">Candidatus Methanoperedens nitratireducens</name>
    <dbReference type="NCBI Taxonomy" id="1392998"/>
    <lineage>
        <taxon>Archaea</taxon>
        <taxon>Methanobacteriati</taxon>
        <taxon>Methanobacteriota</taxon>
        <taxon>Stenosarchaea group</taxon>
        <taxon>Methanomicrobia</taxon>
        <taxon>Methanosarcinales</taxon>
        <taxon>ANME-2 cluster</taxon>
        <taxon>Candidatus Methanoperedentaceae</taxon>
        <taxon>Candidatus Methanoperedens</taxon>
    </lineage>
</organism>
<evidence type="ECO:0000256" key="3">
    <source>
        <dbReference type="ARBA" id="ARBA00022723"/>
    </source>
</evidence>
<dbReference type="PANTHER" id="PTHR43273">
    <property type="entry name" value="ANAEROBIC SULFATASE-MATURATING ENZYME HOMOLOG ASLB-RELATED"/>
    <property type="match status" value="1"/>
</dbReference>
<dbReference type="SUPFAM" id="SSF102114">
    <property type="entry name" value="Radical SAM enzymes"/>
    <property type="match status" value="1"/>
</dbReference>
<dbReference type="InterPro" id="IPR023885">
    <property type="entry name" value="4Fe4S-binding_SPASM_dom"/>
</dbReference>
<keyword evidence="3" id="KW-0479">Metal-binding</keyword>
<evidence type="ECO:0000256" key="2">
    <source>
        <dbReference type="ARBA" id="ARBA00022691"/>
    </source>
</evidence>
<comment type="cofactor">
    <cofactor evidence="1">
        <name>[4Fe-4S] cluster</name>
        <dbReference type="ChEBI" id="CHEBI:49883"/>
    </cofactor>
</comment>
<evidence type="ECO:0000313" key="8">
    <source>
        <dbReference type="Proteomes" id="UP000050360"/>
    </source>
</evidence>
<evidence type="ECO:0000259" key="6">
    <source>
        <dbReference type="Pfam" id="PF04055"/>
    </source>
</evidence>
<dbReference type="InterPro" id="IPR013785">
    <property type="entry name" value="Aldolase_TIM"/>
</dbReference>
<gene>
    <name evidence="7" type="primary">nirJ_3</name>
    <name evidence="7" type="ORF">MPEBLZ_01416</name>
</gene>
<dbReference type="InterPro" id="IPR007197">
    <property type="entry name" value="rSAM"/>
</dbReference>
<dbReference type="Proteomes" id="UP000050360">
    <property type="component" value="Unassembled WGS sequence"/>
</dbReference>
<name>A0A0P8CLG2_9EURY</name>
<evidence type="ECO:0000313" key="7">
    <source>
        <dbReference type="EMBL" id="KPQ44014.1"/>
    </source>
</evidence>
<proteinExistence type="predicted"/>
<evidence type="ECO:0000256" key="1">
    <source>
        <dbReference type="ARBA" id="ARBA00001966"/>
    </source>
</evidence>
<dbReference type="Pfam" id="PF04055">
    <property type="entry name" value="Radical_SAM"/>
    <property type="match status" value="1"/>
</dbReference>
<dbReference type="GO" id="GO:0051536">
    <property type="term" value="F:iron-sulfur cluster binding"/>
    <property type="evidence" value="ECO:0007669"/>
    <property type="project" value="UniProtKB-KW"/>
</dbReference>
<dbReference type="InterPro" id="IPR023867">
    <property type="entry name" value="Sulphatase_maturase_rSAM"/>
</dbReference>
<sequence>MHYHIILTKDCNLKCEYCGGGSDSLPGEIQYSIDELKQFISLDEKPILEFYGGEPLLRIGTMEQIIDSLSARFVIQTNGLLLNKLKYHYLKKFHSILLSIDGTKNVTDRARGTGVYDRIMDNIKLIRQREFAGDLVARMTVAQGTDIYENVMHLLTQPGFDHVHWQLDFEMFWEAWEHTVPGLQEWINSYNSGISSLIKWWVSKMERTGQVAGIVPFIGVMNSLLNGTDSHLRCGSGTDFFTIMPDGRISACPVSIDFDFSVIGSIYDDVPSSLPGKAEVGEPCTSCDIFRICGGRCLFVNRSQQLLRENGYEMICSTVRYLVKELQDALPQIQELIYAGVIEKSDFDYPEFNNGCEIIP</sequence>
<dbReference type="SFLD" id="SFLDG01104">
    <property type="entry name" value="Uncharacterised_Radical_SAM_Su"/>
    <property type="match status" value="1"/>
</dbReference>
<dbReference type="InterPro" id="IPR023819">
    <property type="entry name" value="Pep-mod_rSAM_AF0577"/>
</dbReference>
<feature type="domain" description="Radical SAM core" evidence="6">
    <location>
        <begin position="5"/>
        <end position="141"/>
    </location>
</feature>
<evidence type="ECO:0000256" key="5">
    <source>
        <dbReference type="ARBA" id="ARBA00023014"/>
    </source>
</evidence>
<protein>
    <submittedName>
        <fullName evidence="7">Heme biosynthesis protein</fullName>
    </submittedName>
</protein>
<dbReference type="Gene3D" id="3.20.20.70">
    <property type="entry name" value="Aldolase class I"/>
    <property type="match status" value="1"/>
</dbReference>
<dbReference type="NCBIfam" id="TIGR04084">
    <property type="entry name" value="rSAM_AF0577"/>
    <property type="match status" value="1"/>
</dbReference>
<reference evidence="7 8" key="1">
    <citation type="submission" date="2015-09" db="EMBL/GenBank/DDBJ databases">
        <title>A metagenomics-based metabolic model of nitrate-dependent anaerobic oxidation of methane by Methanoperedens-like archaea.</title>
        <authorList>
            <person name="Arshad A."/>
            <person name="Speth D.R."/>
            <person name="De Graaf R.M."/>
            <person name="Op Den Camp H.J."/>
            <person name="Jetten M.S."/>
            <person name="Welte C.U."/>
        </authorList>
    </citation>
    <scope>NUCLEOTIDE SEQUENCE [LARGE SCALE GENOMIC DNA]</scope>
</reference>
<dbReference type="GO" id="GO:0016491">
    <property type="term" value="F:oxidoreductase activity"/>
    <property type="evidence" value="ECO:0007669"/>
    <property type="project" value="InterPro"/>
</dbReference>
<dbReference type="GO" id="GO:0046872">
    <property type="term" value="F:metal ion binding"/>
    <property type="evidence" value="ECO:0007669"/>
    <property type="project" value="UniProtKB-KW"/>
</dbReference>
<dbReference type="SFLD" id="SFLDS00029">
    <property type="entry name" value="Radical_SAM"/>
    <property type="match status" value="1"/>
</dbReference>
<dbReference type="NCBIfam" id="TIGR04085">
    <property type="entry name" value="rSAM_more_4Fe4S"/>
    <property type="match status" value="1"/>
</dbReference>
<dbReference type="CDD" id="cd01335">
    <property type="entry name" value="Radical_SAM"/>
    <property type="match status" value="1"/>
</dbReference>
<dbReference type="SFLD" id="SFLDG01067">
    <property type="entry name" value="SPASM/twitch_domain_containing"/>
    <property type="match status" value="1"/>
</dbReference>
<accession>A0A0P8CLG2</accession>
<comment type="caution">
    <text evidence="7">The sequence shown here is derived from an EMBL/GenBank/DDBJ whole genome shotgun (WGS) entry which is preliminary data.</text>
</comment>
<evidence type="ECO:0000256" key="4">
    <source>
        <dbReference type="ARBA" id="ARBA00023004"/>
    </source>
</evidence>
<keyword evidence="4" id="KW-0408">Iron</keyword>
<dbReference type="InterPro" id="IPR058240">
    <property type="entry name" value="rSAM_sf"/>
</dbReference>
<keyword evidence="5" id="KW-0411">Iron-sulfur</keyword>
<dbReference type="EMBL" id="LKCM01000117">
    <property type="protein sequence ID" value="KPQ44014.1"/>
    <property type="molecule type" value="Genomic_DNA"/>
</dbReference>
<dbReference type="AlphaFoldDB" id="A0A0P8CLG2"/>
<keyword evidence="2" id="KW-0949">S-adenosyl-L-methionine</keyword>
<dbReference type="PANTHER" id="PTHR43273:SF2">
    <property type="entry name" value="RADICAL SAM CORE DOMAIN-CONTAINING PROTEIN"/>
    <property type="match status" value="1"/>
</dbReference>